<keyword evidence="6" id="KW-0723">Serine/threonine-protein kinase</keyword>
<dbReference type="PROSITE" id="PS00108">
    <property type="entry name" value="PROTEIN_KINASE_ST"/>
    <property type="match status" value="1"/>
</dbReference>
<evidence type="ECO:0000256" key="13">
    <source>
        <dbReference type="ARBA" id="ARBA00022777"/>
    </source>
</evidence>
<evidence type="ECO:0000256" key="12">
    <source>
        <dbReference type="ARBA" id="ARBA00022741"/>
    </source>
</evidence>
<keyword evidence="17" id="KW-0675">Receptor</keyword>
<keyword evidence="12 19" id="KW-0547">Nucleotide-binding</keyword>
<dbReference type="FunFam" id="3.80.10.10:FF:000288">
    <property type="entry name" value="LRR receptor-like serine/threonine-protein kinase EFR"/>
    <property type="match status" value="1"/>
</dbReference>
<dbReference type="EnsemblPlants" id="Kaladp0747s0015.1.v1.1">
    <property type="protein sequence ID" value="Kaladp0747s0015.1.v1.1"/>
    <property type="gene ID" value="Kaladp0747s0015.v1.1"/>
</dbReference>
<reference evidence="24" key="1">
    <citation type="submission" date="2021-01" db="UniProtKB">
        <authorList>
            <consortium name="EnsemblPlants"/>
        </authorList>
    </citation>
    <scope>IDENTIFICATION</scope>
</reference>
<dbReference type="Pfam" id="PF00560">
    <property type="entry name" value="LRR_1"/>
    <property type="match status" value="4"/>
</dbReference>
<feature type="signal peptide" evidence="22">
    <location>
        <begin position="1"/>
        <end position="35"/>
    </location>
</feature>
<dbReference type="Gramene" id="Kaladp0747s0015.1.v1.1">
    <property type="protein sequence ID" value="Kaladp0747s0015.1.v1.1"/>
    <property type="gene ID" value="Kaladp0747s0015.v1.1"/>
</dbReference>
<dbReference type="InterPro" id="IPR050647">
    <property type="entry name" value="Plant_LRR-RLKs"/>
</dbReference>
<evidence type="ECO:0000256" key="5">
    <source>
        <dbReference type="ARBA" id="ARBA00022475"/>
    </source>
</evidence>
<protein>
    <recommendedName>
        <fullName evidence="4">non-specific serine/threonine protein kinase</fullName>
        <ecNumber evidence="4">2.7.11.1</ecNumber>
    </recommendedName>
</protein>
<keyword evidence="5" id="KW-1003">Cell membrane</keyword>
<dbReference type="InterPro" id="IPR011009">
    <property type="entry name" value="Kinase-like_dom_sf"/>
</dbReference>
<comment type="subcellular location">
    <subcellularLocation>
        <location evidence="1">Cell membrane</location>
        <topology evidence="1">Single-pass membrane protein</topology>
    </subcellularLocation>
    <subcellularLocation>
        <location evidence="2">Membrane</location>
        <topology evidence="2">Single-pass type I membrane protein</topology>
    </subcellularLocation>
</comment>
<proteinExistence type="inferred from homology"/>
<evidence type="ECO:0000256" key="3">
    <source>
        <dbReference type="ARBA" id="ARBA00008684"/>
    </source>
</evidence>
<dbReference type="GO" id="GO:0005886">
    <property type="term" value="C:plasma membrane"/>
    <property type="evidence" value="ECO:0007669"/>
    <property type="project" value="UniProtKB-SubCell"/>
</dbReference>
<evidence type="ECO:0000256" key="4">
    <source>
        <dbReference type="ARBA" id="ARBA00012513"/>
    </source>
</evidence>
<dbReference type="PROSITE" id="PS00107">
    <property type="entry name" value="PROTEIN_KINASE_ATP"/>
    <property type="match status" value="1"/>
</dbReference>
<evidence type="ECO:0000256" key="22">
    <source>
        <dbReference type="SAM" id="SignalP"/>
    </source>
</evidence>
<evidence type="ECO:0000313" key="25">
    <source>
        <dbReference type="Proteomes" id="UP000594263"/>
    </source>
</evidence>
<evidence type="ECO:0000256" key="20">
    <source>
        <dbReference type="SAM" id="MobiDB-lite"/>
    </source>
</evidence>
<keyword evidence="10 22" id="KW-0732">Signal</keyword>
<dbReference type="GO" id="GO:0004674">
    <property type="term" value="F:protein serine/threonine kinase activity"/>
    <property type="evidence" value="ECO:0007669"/>
    <property type="project" value="UniProtKB-KW"/>
</dbReference>
<comment type="similarity">
    <text evidence="3">Belongs to the protein kinase superfamily. Ser/Thr protein kinase family.</text>
</comment>
<dbReference type="FunFam" id="3.30.200.20:FF:000432">
    <property type="entry name" value="LRR receptor-like serine/threonine-protein kinase EFR"/>
    <property type="match status" value="1"/>
</dbReference>
<dbReference type="InterPro" id="IPR013210">
    <property type="entry name" value="LRR_N_plant-typ"/>
</dbReference>
<dbReference type="SUPFAM" id="SSF52058">
    <property type="entry name" value="L domain-like"/>
    <property type="match status" value="1"/>
</dbReference>
<keyword evidence="25" id="KW-1185">Reference proteome</keyword>
<evidence type="ECO:0000256" key="6">
    <source>
        <dbReference type="ARBA" id="ARBA00022527"/>
    </source>
</evidence>
<dbReference type="SMART" id="SM00220">
    <property type="entry name" value="S_TKc"/>
    <property type="match status" value="1"/>
</dbReference>
<evidence type="ECO:0000256" key="7">
    <source>
        <dbReference type="ARBA" id="ARBA00022614"/>
    </source>
</evidence>
<feature type="chain" id="PRO_5029642514" description="non-specific serine/threonine protein kinase" evidence="22">
    <location>
        <begin position="36"/>
        <end position="1045"/>
    </location>
</feature>
<evidence type="ECO:0000256" key="16">
    <source>
        <dbReference type="ARBA" id="ARBA00023136"/>
    </source>
</evidence>
<keyword evidence="11" id="KW-0677">Repeat</keyword>
<feature type="compositionally biased region" description="Basic and acidic residues" evidence="20">
    <location>
        <begin position="970"/>
        <end position="979"/>
    </location>
</feature>
<feature type="domain" description="Protein kinase" evidence="23">
    <location>
        <begin position="710"/>
        <end position="1041"/>
    </location>
</feature>
<dbReference type="AlphaFoldDB" id="A0A7N0VH03"/>
<evidence type="ECO:0000259" key="23">
    <source>
        <dbReference type="PROSITE" id="PS50011"/>
    </source>
</evidence>
<evidence type="ECO:0000256" key="10">
    <source>
        <dbReference type="ARBA" id="ARBA00022729"/>
    </source>
</evidence>
<dbReference type="PANTHER" id="PTHR48056:SF89">
    <property type="entry name" value="OS06G0585982 PROTEIN"/>
    <property type="match status" value="1"/>
</dbReference>
<dbReference type="InterPro" id="IPR001245">
    <property type="entry name" value="Ser-Thr/Tyr_kinase_cat_dom"/>
</dbReference>
<organism evidence="24 25">
    <name type="scientific">Kalanchoe fedtschenkoi</name>
    <name type="common">Lavender scallops</name>
    <name type="synonym">South American air plant</name>
    <dbReference type="NCBI Taxonomy" id="63787"/>
    <lineage>
        <taxon>Eukaryota</taxon>
        <taxon>Viridiplantae</taxon>
        <taxon>Streptophyta</taxon>
        <taxon>Embryophyta</taxon>
        <taxon>Tracheophyta</taxon>
        <taxon>Spermatophyta</taxon>
        <taxon>Magnoliopsida</taxon>
        <taxon>eudicotyledons</taxon>
        <taxon>Gunneridae</taxon>
        <taxon>Pentapetalae</taxon>
        <taxon>Saxifragales</taxon>
        <taxon>Crassulaceae</taxon>
        <taxon>Kalanchoe</taxon>
    </lineage>
</organism>
<evidence type="ECO:0000256" key="21">
    <source>
        <dbReference type="SAM" id="Phobius"/>
    </source>
</evidence>
<name>A0A7N0VH03_KALFE</name>
<dbReference type="Gene3D" id="3.80.10.10">
    <property type="entry name" value="Ribonuclease Inhibitor"/>
    <property type="match status" value="4"/>
</dbReference>
<dbReference type="InterPro" id="IPR008271">
    <property type="entry name" value="Ser/Thr_kinase_AS"/>
</dbReference>
<evidence type="ECO:0000256" key="1">
    <source>
        <dbReference type="ARBA" id="ARBA00004162"/>
    </source>
</evidence>
<keyword evidence="13" id="KW-0418">Kinase</keyword>
<keyword evidence="7" id="KW-0433">Leucine-rich repeat</keyword>
<evidence type="ECO:0000256" key="2">
    <source>
        <dbReference type="ARBA" id="ARBA00004479"/>
    </source>
</evidence>
<dbReference type="SUPFAM" id="SSF52047">
    <property type="entry name" value="RNI-like"/>
    <property type="match status" value="1"/>
</dbReference>
<dbReference type="PROSITE" id="PS50011">
    <property type="entry name" value="PROTEIN_KINASE_DOM"/>
    <property type="match status" value="1"/>
</dbReference>
<feature type="transmembrane region" description="Helical" evidence="21">
    <location>
        <begin position="655"/>
        <end position="678"/>
    </location>
</feature>
<dbReference type="GO" id="GO:0033612">
    <property type="term" value="F:receptor serine/threonine kinase binding"/>
    <property type="evidence" value="ECO:0007669"/>
    <property type="project" value="TreeGrafter"/>
</dbReference>
<evidence type="ECO:0000256" key="8">
    <source>
        <dbReference type="ARBA" id="ARBA00022679"/>
    </source>
</evidence>
<dbReference type="Pfam" id="PF08263">
    <property type="entry name" value="LRRNT_2"/>
    <property type="match status" value="1"/>
</dbReference>
<keyword evidence="18" id="KW-0325">Glycoprotein</keyword>
<dbReference type="Pfam" id="PF07714">
    <property type="entry name" value="PK_Tyr_Ser-Thr"/>
    <property type="match status" value="1"/>
</dbReference>
<keyword evidence="14 19" id="KW-0067">ATP-binding</keyword>
<dbReference type="OMA" id="RYEFMAN"/>
<feature type="binding site" evidence="19">
    <location>
        <position position="739"/>
    </location>
    <ligand>
        <name>ATP</name>
        <dbReference type="ChEBI" id="CHEBI:30616"/>
    </ligand>
</feature>
<keyword evidence="8" id="KW-0808">Transferase</keyword>
<evidence type="ECO:0000313" key="24">
    <source>
        <dbReference type="EnsemblPlants" id="Kaladp0747s0015.1.v1.1"/>
    </source>
</evidence>
<evidence type="ECO:0000256" key="15">
    <source>
        <dbReference type="ARBA" id="ARBA00022989"/>
    </source>
</evidence>
<evidence type="ECO:0000256" key="18">
    <source>
        <dbReference type="ARBA" id="ARBA00023180"/>
    </source>
</evidence>
<dbReference type="InterPro" id="IPR017441">
    <property type="entry name" value="Protein_kinase_ATP_BS"/>
</dbReference>
<keyword evidence="16 21" id="KW-0472">Membrane</keyword>
<evidence type="ECO:0000256" key="14">
    <source>
        <dbReference type="ARBA" id="ARBA00022840"/>
    </source>
</evidence>
<dbReference type="Proteomes" id="UP000594263">
    <property type="component" value="Unplaced"/>
</dbReference>
<dbReference type="FunFam" id="3.80.10.10:FF:001158">
    <property type="entry name" value="Leucine-rich repeat protein kinase family protein"/>
    <property type="match status" value="1"/>
</dbReference>
<dbReference type="Gene3D" id="3.30.200.20">
    <property type="entry name" value="Phosphorylase Kinase, domain 1"/>
    <property type="match status" value="1"/>
</dbReference>
<dbReference type="InterPro" id="IPR032675">
    <property type="entry name" value="LRR_dom_sf"/>
</dbReference>
<dbReference type="InterPro" id="IPR003591">
    <property type="entry name" value="Leu-rich_rpt_typical-subtyp"/>
</dbReference>
<dbReference type="Gene3D" id="1.10.510.10">
    <property type="entry name" value="Transferase(Phosphotransferase) domain 1"/>
    <property type="match status" value="1"/>
</dbReference>
<accession>A0A7N0VH03</accession>
<keyword evidence="9 21" id="KW-0812">Transmembrane</keyword>
<dbReference type="InterPro" id="IPR001611">
    <property type="entry name" value="Leu-rich_rpt"/>
</dbReference>
<dbReference type="Pfam" id="PF13855">
    <property type="entry name" value="LRR_8"/>
    <property type="match status" value="1"/>
</dbReference>
<evidence type="ECO:0000256" key="19">
    <source>
        <dbReference type="PROSITE-ProRule" id="PRU10141"/>
    </source>
</evidence>
<dbReference type="FunFam" id="3.80.10.10:FF:000101">
    <property type="entry name" value="LRR receptor-like serine/threonine-protein kinase ERECTA"/>
    <property type="match status" value="1"/>
</dbReference>
<dbReference type="SUPFAM" id="SSF56112">
    <property type="entry name" value="Protein kinase-like (PK-like)"/>
    <property type="match status" value="1"/>
</dbReference>
<dbReference type="SMART" id="SM00369">
    <property type="entry name" value="LRR_TYP"/>
    <property type="match status" value="5"/>
</dbReference>
<evidence type="ECO:0000256" key="9">
    <source>
        <dbReference type="ARBA" id="ARBA00022692"/>
    </source>
</evidence>
<feature type="region of interest" description="Disordered" evidence="20">
    <location>
        <begin position="970"/>
        <end position="996"/>
    </location>
</feature>
<dbReference type="GO" id="GO:0005524">
    <property type="term" value="F:ATP binding"/>
    <property type="evidence" value="ECO:0007669"/>
    <property type="project" value="UniProtKB-UniRule"/>
</dbReference>
<sequence length="1045" mass="112812">MSYDSDLKERKSLGKMRIQMLLLCELLLCSAAARSDEESNSDKLALMDFKKRVTQDPFGVMALWNDSTGYCNWAGITCNSSNRRVMIIDRQSLRLSGSLPPSIGNMSFLTGINLQNNTFGGEIPQEIGRLLRLRHINMTQNQISGPIPTNVSQCRALEVLNVGLNSLSGPIPDEISSLSSLKVLGVGSNNLTGPIPTWIGNLSSLVIVSLALNRFTGSIPNEFGKLSKLGFFQLYGNQFTGVVPPSVYNLSTLWFFSVTQNQLHGEIPSDIGIRLPNLQIVAGGVNSFTGSIPVSLSNCTNLRVLDFAENGLTGGMPPTSFGVLKSLEWLNFDDNRLGAGDHQDVGFVNSLVNCTVLEKLSFNRNRLGGELPVAVSNLSAHLRILGFSENLLRGTIPSGIKGLVSLANLRLEGNLITGPIPNSFGELKNLSEVRLHGNGLSGPIPPSIENLTSLTKLYLQDNKLQGSIPAAIGSCQKLVVLNLSSNNLEGVIPKEVGGISSLSVSLSLSNNSLSGQIPAEVSSLGNLLELDLADNKLSGEIPSALSGCVTLQRLLLEGNSFHGKIPENLDMLKGLTYVDISRNNLSGKIPEFFSSLKTLNLSYNDFHGEVQRSGVFSNASAFSVLGNSRLCGGVPELGLPPCRSSPRSPLTPTRVILLSVAVALIVILLCALVTCCLIKRRKPPLEVLLSSSDLRQGISYMELAKATNGFSEENLIGAGSFGSVYKGLLPENEVTIAVKVLNLEQKGASHSFVKECTALKNVRHRNLLKIITLCSSIDQRGNDFKGLVFEYMSNGNLDQWLHPQVVEGGRAKKLSLTERLDIAIDVACAMEYLHYACQPPIVHCDLKPSNILIDNEMTACVGDFGLAHLIMEADDEPTSATLTAGLKGSIGYIPPEYGMGGEVSTVGDVYSYGILLLEMFTGKRPTDEMFRDGLSIDSFVAGALPHHVMTVVDSSLNGIEGEDNVMDEERSQGRMEERAIVPTGSSSSSSTARSKMNRLTPQECVIAVLNIGLACSKQMPKERMSMHDVEKKMRGIREAYAGRRK</sequence>
<evidence type="ECO:0000256" key="17">
    <source>
        <dbReference type="ARBA" id="ARBA00023170"/>
    </source>
</evidence>
<dbReference type="InterPro" id="IPR000719">
    <property type="entry name" value="Prot_kinase_dom"/>
</dbReference>
<dbReference type="PANTHER" id="PTHR48056">
    <property type="entry name" value="LRR RECEPTOR-LIKE SERINE/THREONINE-PROTEIN KINASE-RELATED"/>
    <property type="match status" value="1"/>
</dbReference>
<evidence type="ECO:0000256" key="11">
    <source>
        <dbReference type="ARBA" id="ARBA00022737"/>
    </source>
</evidence>
<keyword evidence="15 21" id="KW-1133">Transmembrane helix</keyword>
<dbReference type="EC" id="2.7.11.1" evidence="4"/>